<reference evidence="1 2" key="1">
    <citation type="journal article" date="2016" name="Nat. Commun.">
        <title>Thousands of microbial genomes shed light on interconnected biogeochemical processes in an aquifer system.</title>
        <authorList>
            <person name="Anantharaman K."/>
            <person name="Brown C.T."/>
            <person name="Hug L.A."/>
            <person name="Sharon I."/>
            <person name="Castelle C.J."/>
            <person name="Probst A.J."/>
            <person name="Thomas B.C."/>
            <person name="Singh A."/>
            <person name="Wilkins M.J."/>
            <person name="Karaoz U."/>
            <person name="Brodie E.L."/>
            <person name="Williams K.H."/>
            <person name="Hubbard S.S."/>
            <person name="Banfield J.F."/>
        </authorList>
    </citation>
    <scope>NUCLEOTIDE SEQUENCE [LARGE SCALE GENOMIC DNA]</scope>
</reference>
<accession>A0A1F5FJ46</accession>
<dbReference type="Gene3D" id="3.20.20.210">
    <property type="match status" value="1"/>
</dbReference>
<gene>
    <name evidence="1" type="ORF">A2Y64_06955</name>
</gene>
<dbReference type="STRING" id="1817816.A2Y64_06955"/>
<protein>
    <recommendedName>
        <fullName evidence="3">Uroporphyrinogen decarboxylase (URO-D) domain-containing protein</fullName>
    </recommendedName>
</protein>
<dbReference type="EMBL" id="MFAF01000004">
    <property type="protein sequence ID" value="OGD79678.1"/>
    <property type="molecule type" value="Genomic_DNA"/>
</dbReference>
<organism evidence="1 2">
    <name type="scientific">Candidatus Coatesbacteria bacterium RBG_13_66_14</name>
    <dbReference type="NCBI Taxonomy" id="1817816"/>
    <lineage>
        <taxon>Bacteria</taxon>
        <taxon>Candidatus Coatesiibacteriota</taxon>
    </lineage>
</organism>
<dbReference type="SUPFAM" id="SSF51726">
    <property type="entry name" value="UROD/MetE-like"/>
    <property type="match status" value="1"/>
</dbReference>
<dbReference type="Proteomes" id="UP000177187">
    <property type="component" value="Unassembled WGS sequence"/>
</dbReference>
<evidence type="ECO:0000313" key="1">
    <source>
        <dbReference type="EMBL" id="OGD79678.1"/>
    </source>
</evidence>
<sequence length="308" mass="33992">MEVLLPGIMPRSEGLVRATRDFERGRILRRELEEVRRADAEGLRRLQDGLPYVSPGLLAWGDLLRPFAEIIPGCAVGGLARFFETNTFWRTLDLPPDAAVEGSRLDDWVRRYFLADGLFKKEEGLVFTLPFPFVFRDYSRGLGLQRIAEILADAAEPLVKLPNKVLCLFEPGFGYRNFSGEDRRVGAGFIERLKAMSPTPIYLVSAFFPLGGDGEYFFSLPADGFGVDLYANTLDDVLGSLPEGKALLAGVLSTGSTLVESPDVLRGVRSRLRGGLPEDKIHLTPNGPAELLPRAVLEAKVANLRESL</sequence>
<dbReference type="InterPro" id="IPR038071">
    <property type="entry name" value="UROD/MetE-like_sf"/>
</dbReference>
<comment type="caution">
    <text evidence="1">The sequence shown here is derived from an EMBL/GenBank/DDBJ whole genome shotgun (WGS) entry which is preliminary data.</text>
</comment>
<proteinExistence type="predicted"/>
<evidence type="ECO:0008006" key="3">
    <source>
        <dbReference type="Google" id="ProtNLM"/>
    </source>
</evidence>
<name>A0A1F5FJ46_9BACT</name>
<dbReference type="AlphaFoldDB" id="A0A1F5FJ46"/>
<evidence type="ECO:0000313" key="2">
    <source>
        <dbReference type="Proteomes" id="UP000177187"/>
    </source>
</evidence>